<dbReference type="STRING" id="411490.ANACAC_03445"/>
<sequence>MINKAFMRSSLLYSILRDYVRKIILLRVYHRKVTAAMYKKLAVTMNSFCIYEKSIL</sequence>
<comment type="caution">
    <text evidence="1">The sequence shown here is derived from an EMBL/GenBank/DDBJ whole genome shotgun (WGS) entry which is preliminary data.</text>
</comment>
<dbReference type="HOGENOM" id="CLU_3003900_0_0_9"/>
<name>B0MII9_ANACD</name>
<dbReference type="EMBL" id="ABAX03000037">
    <property type="protein sequence ID" value="EDR96114.1"/>
    <property type="molecule type" value="Genomic_DNA"/>
</dbReference>
<reference evidence="1" key="1">
    <citation type="submission" date="2007-11" db="EMBL/GenBank/DDBJ databases">
        <authorList>
            <person name="Fulton L."/>
            <person name="Clifton S."/>
            <person name="Fulton B."/>
            <person name="Xu J."/>
            <person name="Minx P."/>
            <person name="Pepin K.H."/>
            <person name="Johnson M."/>
            <person name="Thiruvilangam P."/>
            <person name="Bhonagiri V."/>
            <person name="Nash W.E."/>
            <person name="Mardis E.R."/>
            <person name="Wilson R.K."/>
        </authorList>
    </citation>
    <scope>NUCLEOTIDE SEQUENCE [LARGE SCALE GENOMIC DNA]</scope>
    <source>
        <strain evidence="1">DSM 14662</strain>
    </source>
</reference>
<evidence type="ECO:0000313" key="2">
    <source>
        <dbReference type="Proteomes" id="UP000004935"/>
    </source>
</evidence>
<accession>B0MII9</accession>
<gene>
    <name evidence="1" type="ORF">ANACAC_03445</name>
</gene>
<protein>
    <submittedName>
        <fullName evidence="1">Uncharacterized protein</fullName>
    </submittedName>
</protein>
<proteinExistence type="predicted"/>
<organism evidence="1 2">
    <name type="scientific">Anaerostipes caccae (strain DSM 14662 / CCUG 47493 / JCM 13470 / NCIMB 13811 / L1-92)</name>
    <dbReference type="NCBI Taxonomy" id="411490"/>
    <lineage>
        <taxon>Bacteria</taxon>
        <taxon>Bacillati</taxon>
        <taxon>Bacillota</taxon>
        <taxon>Clostridia</taxon>
        <taxon>Lachnospirales</taxon>
        <taxon>Lachnospiraceae</taxon>
        <taxon>Anaerostipes</taxon>
    </lineage>
</organism>
<keyword evidence="2" id="KW-1185">Reference proteome</keyword>
<dbReference type="AlphaFoldDB" id="B0MII9"/>
<reference evidence="1" key="2">
    <citation type="submission" date="2013-11" db="EMBL/GenBank/DDBJ databases">
        <title>Draft genome sequence of Anaerostipes caccae (DSM 14662).</title>
        <authorList>
            <person name="Sudarsanam P."/>
            <person name="Ley R."/>
            <person name="Guruge J."/>
            <person name="Turnbaugh P.J."/>
            <person name="Mahowald M."/>
            <person name="Liep D."/>
            <person name="Gordon J."/>
        </authorList>
    </citation>
    <scope>NUCLEOTIDE SEQUENCE</scope>
    <source>
        <strain evidence="1">DSM 14662</strain>
    </source>
</reference>
<evidence type="ECO:0000313" key="1">
    <source>
        <dbReference type="EMBL" id="EDR96114.1"/>
    </source>
</evidence>
<dbReference type="Proteomes" id="UP000004935">
    <property type="component" value="Unassembled WGS sequence"/>
</dbReference>